<dbReference type="RefSeq" id="WP_307421634.1">
    <property type="nucleotide sequence ID" value="NZ_JAUSVK010000001.1"/>
</dbReference>
<feature type="transmembrane region" description="Helical" evidence="1">
    <location>
        <begin position="79"/>
        <end position="96"/>
    </location>
</feature>
<accession>A0ABU0F8Q1</accession>
<protein>
    <submittedName>
        <fullName evidence="2">Small integral membrane protein</fullName>
    </submittedName>
</protein>
<keyword evidence="1" id="KW-0812">Transmembrane</keyword>
<keyword evidence="3" id="KW-1185">Reference proteome</keyword>
<comment type="caution">
    <text evidence="2">The sequence shown here is derived from an EMBL/GenBank/DDBJ whole genome shotgun (WGS) entry which is preliminary data.</text>
</comment>
<name>A0ABU0F8Q1_9HYPH</name>
<reference evidence="2 3" key="1">
    <citation type="submission" date="2023-07" db="EMBL/GenBank/DDBJ databases">
        <title>Genomic Encyclopedia of Type Strains, Phase IV (KMG-IV): sequencing the most valuable type-strain genomes for metagenomic binning, comparative biology and taxonomic classification.</title>
        <authorList>
            <person name="Goeker M."/>
        </authorList>
    </citation>
    <scope>NUCLEOTIDE SEQUENCE [LARGE SCALE GENOMIC DNA]</scope>
    <source>
        <strain evidence="2 3">DSM 5896</strain>
    </source>
</reference>
<feature type="transmembrane region" description="Helical" evidence="1">
    <location>
        <begin position="12"/>
        <end position="36"/>
    </location>
</feature>
<gene>
    <name evidence="2" type="ORF">J3R73_000245</name>
</gene>
<evidence type="ECO:0000313" key="2">
    <source>
        <dbReference type="EMBL" id="MDQ0390453.1"/>
    </source>
</evidence>
<organism evidence="2 3">
    <name type="scientific">Labrys monachus</name>
    <dbReference type="NCBI Taxonomy" id="217067"/>
    <lineage>
        <taxon>Bacteria</taxon>
        <taxon>Pseudomonadati</taxon>
        <taxon>Pseudomonadota</taxon>
        <taxon>Alphaproteobacteria</taxon>
        <taxon>Hyphomicrobiales</taxon>
        <taxon>Xanthobacteraceae</taxon>
        <taxon>Labrys</taxon>
    </lineage>
</organism>
<dbReference type="InterPro" id="IPR018678">
    <property type="entry name" value="DUF2160_TM"/>
</dbReference>
<feature type="transmembrane region" description="Helical" evidence="1">
    <location>
        <begin position="57"/>
        <end position="73"/>
    </location>
</feature>
<evidence type="ECO:0000313" key="3">
    <source>
        <dbReference type="Proteomes" id="UP001237448"/>
    </source>
</evidence>
<keyword evidence="1" id="KW-0472">Membrane</keyword>
<dbReference type="Pfam" id="PF09928">
    <property type="entry name" value="DUF2160"/>
    <property type="match status" value="1"/>
</dbReference>
<evidence type="ECO:0000256" key="1">
    <source>
        <dbReference type="SAM" id="Phobius"/>
    </source>
</evidence>
<proteinExistence type="predicted"/>
<dbReference type="Proteomes" id="UP001237448">
    <property type="component" value="Unassembled WGS sequence"/>
</dbReference>
<sequence length="97" mass="10929">METLADHFAWMAWTWQTVAFFAAVACVLVVMTLLAIYRPETPRVGILRFATTRGDRLFVSLLATAYIFLGFIRFGGEEFLFPAIASLLVAAIMFRFA</sequence>
<dbReference type="EMBL" id="JAUSVK010000001">
    <property type="protein sequence ID" value="MDQ0390453.1"/>
    <property type="molecule type" value="Genomic_DNA"/>
</dbReference>
<keyword evidence="1" id="KW-1133">Transmembrane helix</keyword>